<dbReference type="Gene3D" id="3.90.190.20">
    <property type="entry name" value="Mur ligase, C-terminal domain"/>
    <property type="match status" value="1"/>
</dbReference>
<comment type="caution">
    <text evidence="13">The sequence shown here is derived from an EMBL/GenBank/DDBJ whole genome shotgun (WGS) entry which is preliminary data.</text>
</comment>
<reference evidence="13 14" key="1">
    <citation type="journal article" date="2015" name="Nature">
        <title>rRNA introns, odd ribosomes, and small enigmatic genomes across a large radiation of phyla.</title>
        <authorList>
            <person name="Brown C.T."/>
            <person name="Hug L.A."/>
            <person name="Thomas B.C."/>
            <person name="Sharon I."/>
            <person name="Castelle C.J."/>
            <person name="Singh A."/>
            <person name="Wilkins M.J."/>
            <person name="Williams K.H."/>
            <person name="Banfield J.F."/>
        </authorList>
    </citation>
    <scope>NUCLEOTIDE SEQUENCE [LARGE SCALE GENOMIC DNA]</scope>
</reference>
<feature type="domain" description="Mur ligase N-terminal catalytic" evidence="10">
    <location>
        <begin position="248"/>
        <end position="343"/>
    </location>
</feature>
<dbReference type="SUPFAM" id="SSF51984">
    <property type="entry name" value="MurCD N-terminal domain"/>
    <property type="match status" value="1"/>
</dbReference>
<accession>A0A0G0LQD7</accession>
<dbReference type="Pfam" id="PF00483">
    <property type="entry name" value="NTP_transferase"/>
    <property type="match status" value="1"/>
</dbReference>
<dbReference type="AlphaFoldDB" id="A0A0G0LQD7"/>
<dbReference type="Pfam" id="PF08245">
    <property type="entry name" value="Mur_ligase_M"/>
    <property type="match status" value="1"/>
</dbReference>
<evidence type="ECO:0000256" key="3">
    <source>
        <dbReference type="ARBA" id="ARBA00022741"/>
    </source>
</evidence>
<proteinExistence type="predicted"/>
<dbReference type="GO" id="GO:0005524">
    <property type="term" value="F:ATP binding"/>
    <property type="evidence" value="ECO:0007669"/>
    <property type="project" value="UniProtKB-KW"/>
</dbReference>
<evidence type="ECO:0000256" key="4">
    <source>
        <dbReference type="ARBA" id="ARBA00022840"/>
    </source>
</evidence>
<dbReference type="SUPFAM" id="SSF53244">
    <property type="entry name" value="MurD-like peptide ligases, peptide-binding domain"/>
    <property type="match status" value="1"/>
</dbReference>
<evidence type="ECO:0000259" key="11">
    <source>
        <dbReference type="Pfam" id="PF02875"/>
    </source>
</evidence>
<keyword evidence="1 13" id="KW-0436">Ligase</keyword>
<evidence type="ECO:0000256" key="8">
    <source>
        <dbReference type="ARBA" id="ARBA00023316"/>
    </source>
</evidence>
<dbReference type="InterPro" id="IPR036615">
    <property type="entry name" value="Mur_ligase_C_dom_sf"/>
</dbReference>
<evidence type="ECO:0000256" key="5">
    <source>
        <dbReference type="ARBA" id="ARBA00022960"/>
    </source>
</evidence>
<dbReference type="Proteomes" id="UP000034893">
    <property type="component" value="Unassembled WGS sequence"/>
</dbReference>
<dbReference type="Pfam" id="PF02875">
    <property type="entry name" value="Mur_ligase_C"/>
    <property type="match status" value="1"/>
</dbReference>
<keyword evidence="8" id="KW-0961">Cell wall biogenesis/degradation</keyword>
<gene>
    <name evidence="13" type="ORF">UT12_C0001G0048</name>
</gene>
<dbReference type="GO" id="GO:0009252">
    <property type="term" value="P:peptidoglycan biosynthetic process"/>
    <property type="evidence" value="ECO:0007669"/>
    <property type="project" value="UniProtKB-KW"/>
</dbReference>
<dbReference type="InterPro" id="IPR029044">
    <property type="entry name" value="Nucleotide-diphossugar_trans"/>
</dbReference>
<dbReference type="SUPFAM" id="SSF53623">
    <property type="entry name" value="MurD-like peptide ligases, catalytic domain"/>
    <property type="match status" value="1"/>
</dbReference>
<dbReference type="InterPro" id="IPR005835">
    <property type="entry name" value="NTP_transferase_dom"/>
</dbReference>
<protein>
    <submittedName>
        <fullName evidence="13">UDP-N-acetylmuramate-L-alanine ligase</fullName>
    </submittedName>
</protein>
<dbReference type="InterPro" id="IPR050061">
    <property type="entry name" value="MurCDEF_pg_biosynth"/>
</dbReference>
<evidence type="ECO:0000313" key="13">
    <source>
        <dbReference type="EMBL" id="KKQ90180.1"/>
    </source>
</evidence>
<evidence type="ECO:0000256" key="6">
    <source>
        <dbReference type="ARBA" id="ARBA00022984"/>
    </source>
</evidence>
<dbReference type="Gene3D" id="3.40.50.720">
    <property type="entry name" value="NAD(P)-binding Rossmann-like Domain"/>
    <property type="match status" value="1"/>
</dbReference>
<organism evidence="13 14">
    <name type="scientific">Candidatus Curtissbacteria bacterium GW2011_GWC2_38_9</name>
    <dbReference type="NCBI Taxonomy" id="1618414"/>
    <lineage>
        <taxon>Bacteria</taxon>
        <taxon>Candidatus Curtissiibacteriota</taxon>
    </lineage>
</organism>
<dbReference type="GO" id="GO:0051301">
    <property type="term" value="P:cell division"/>
    <property type="evidence" value="ECO:0007669"/>
    <property type="project" value="UniProtKB-KW"/>
</dbReference>
<dbReference type="PANTHER" id="PTHR43445">
    <property type="entry name" value="UDP-N-ACETYLMURAMATE--L-ALANINE LIGASE-RELATED"/>
    <property type="match status" value="1"/>
</dbReference>
<dbReference type="Pfam" id="PF01225">
    <property type="entry name" value="Mur_ligase"/>
    <property type="match status" value="1"/>
</dbReference>
<dbReference type="GO" id="GO:0071555">
    <property type="term" value="P:cell wall organization"/>
    <property type="evidence" value="ECO:0007669"/>
    <property type="project" value="UniProtKB-KW"/>
</dbReference>
<keyword evidence="3" id="KW-0547">Nucleotide-binding</keyword>
<evidence type="ECO:0000259" key="10">
    <source>
        <dbReference type="Pfam" id="PF01225"/>
    </source>
</evidence>
<dbReference type="GO" id="GO:0016881">
    <property type="term" value="F:acid-amino acid ligase activity"/>
    <property type="evidence" value="ECO:0007669"/>
    <property type="project" value="InterPro"/>
</dbReference>
<evidence type="ECO:0000259" key="9">
    <source>
        <dbReference type="Pfam" id="PF00483"/>
    </source>
</evidence>
<dbReference type="GO" id="GO:0008360">
    <property type="term" value="P:regulation of cell shape"/>
    <property type="evidence" value="ECO:0007669"/>
    <property type="project" value="UniProtKB-KW"/>
</dbReference>
<evidence type="ECO:0000256" key="7">
    <source>
        <dbReference type="ARBA" id="ARBA00023306"/>
    </source>
</evidence>
<feature type="domain" description="Mur ligase C-terminal" evidence="11">
    <location>
        <begin position="527"/>
        <end position="656"/>
    </location>
</feature>
<keyword evidence="2" id="KW-0132">Cell division</keyword>
<evidence type="ECO:0000259" key="12">
    <source>
        <dbReference type="Pfam" id="PF08245"/>
    </source>
</evidence>
<keyword evidence="4" id="KW-0067">ATP-binding</keyword>
<feature type="domain" description="Mur ligase central" evidence="12">
    <location>
        <begin position="353"/>
        <end position="480"/>
    </location>
</feature>
<name>A0A0G0LQD7_9BACT</name>
<dbReference type="PANTHER" id="PTHR43445:SF3">
    <property type="entry name" value="UDP-N-ACETYLMURAMATE--L-ALANINE LIGASE"/>
    <property type="match status" value="1"/>
</dbReference>
<dbReference type="Gene3D" id="3.90.550.10">
    <property type="entry name" value="Spore Coat Polysaccharide Biosynthesis Protein SpsA, Chain A"/>
    <property type="match status" value="1"/>
</dbReference>
<dbReference type="InterPro" id="IPR036565">
    <property type="entry name" value="Mur-like_cat_sf"/>
</dbReference>
<evidence type="ECO:0000256" key="1">
    <source>
        <dbReference type="ARBA" id="ARBA00022598"/>
    </source>
</evidence>
<evidence type="ECO:0000313" key="14">
    <source>
        <dbReference type="Proteomes" id="UP000034893"/>
    </source>
</evidence>
<dbReference type="EMBL" id="LBVP01000001">
    <property type="protein sequence ID" value="KKQ90180.1"/>
    <property type="molecule type" value="Genomic_DNA"/>
</dbReference>
<keyword evidence="7" id="KW-0131">Cell cycle</keyword>
<feature type="domain" description="Nucleotidyl transferase" evidence="9">
    <location>
        <begin position="10"/>
        <end position="245"/>
    </location>
</feature>
<keyword evidence="6" id="KW-0573">Peptidoglycan synthesis</keyword>
<dbReference type="PATRIC" id="fig|1618414.3.peg.48"/>
<dbReference type="Gene3D" id="3.40.1190.10">
    <property type="entry name" value="Mur-like, catalytic domain"/>
    <property type="match status" value="1"/>
</dbReference>
<sequence>MQNKKLPFAVIVLAAGEGKRMESKLSKVLHRIAGKPMIVRTIEILKRVNPYEIIIVANPQNLVAIKKEIPQDVKYTIQKSPLGTADAASCGLKLVDKNMLTVAVMYGDDSAFYRPETILEVFKHHQDSDATLTFVTVKKDDPTDFGRIVRKDGKVVSIVEEKDTSAVQKKINEVNASLYFFDKRWLLQNLTKIKPSPVTSELYITDLIAIATGDNQKVETFPLGDENEWQSVNTKEELLAVNLNFQKRIHIMGIAGAGAAAIAGIAKATGFEVTGCDLNPKSPYTQNLKIKIRSGHNPSHIEDIGMLVISPAVLKFNPKNQELKYAKEVQIPILTWQEFQGKYLQKDKFVICVAGAYGKSTTTTMIAKTLTDLGKDPTCEIGATVLEWQQNFRVGKSNYYVCEADEYNDNFLNYQPDIAVVLNLDWDHPDYFKTKKQLFGSYKKFVSKIKKNGTLIIPNTWNFTQLTKFIRKDIKVIKIGDFGKLDLSIIGDFRSENANAALTVAKVLGLNITKAKKSIENFKGIARRLEYKGEVNDVKVYDDYAVQPYTVLKTANALEEKFKDKKVVLVFEPHTFSRIKTFFNDFVKNLKKSRVDKILVTEVYAAREKGDRSKLAQKLAQSVGPKATFTGSLKETAMYLKNHLADFDIILLMGAGDVYKLYEMLL</sequence>
<dbReference type="InterPro" id="IPR000713">
    <property type="entry name" value="Mur_ligase_N"/>
</dbReference>
<dbReference type="InterPro" id="IPR013221">
    <property type="entry name" value="Mur_ligase_cen"/>
</dbReference>
<keyword evidence="5" id="KW-0133">Cell shape</keyword>
<dbReference type="SUPFAM" id="SSF53448">
    <property type="entry name" value="Nucleotide-diphospho-sugar transferases"/>
    <property type="match status" value="1"/>
</dbReference>
<dbReference type="InterPro" id="IPR004101">
    <property type="entry name" value="Mur_ligase_C"/>
</dbReference>
<evidence type="ECO:0000256" key="2">
    <source>
        <dbReference type="ARBA" id="ARBA00022618"/>
    </source>
</evidence>